<keyword evidence="4" id="KW-1185">Reference proteome</keyword>
<organism evidence="3 4">
    <name type="scientific">Pseudoalteromonas piscicida</name>
    <dbReference type="NCBI Taxonomy" id="43662"/>
    <lineage>
        <taxon>Bacteria</taxon>
        <taxon>Pseudomonadati</taxon>
        <taxon>Pseudomonadota</taxon>
        <taxon>Gammaproteobacteria</taxon>
        <taxon>Alteromonadales</taxon>
        <taxon>Pseudoalteromonadaceae</taxon>
        <taxon>Pseudoalteromonas</taxon>
    </lineage>
</organism>
<evidence type="ECO:0000256" key="1">
    <source>
        <dbReference type="SAM" id="Phobius"/>
    </source>
</evidence>
<comment type="caution">
    <text evidence="3">The sequence shown here is derived from an EMBL/GenBank/DDBJ whole genome shotgun (WGS) entry which is preliminary data.</text>
</comment>
<gene>
    <name evidence="3" type="ORF">CEX98_10165</name>
</gene>
<dbReference type="InterPro" id="IPR053195">
    <property type="entry name" value="Bax-like"/>
</dbReference>
<dbReference type="OrthoDB" id="9788155at2"/>
<keyword evidence="1" id="KW-0812">Transmembrane</keyword>
<reference evidence="4" key="1">
    <citation type="journal article" date="2019" name="Genome Announc.">
        <title>Draft Genome Sequence of Pseudoalteromonas piscicida Strain 36Y ROTHPW, an Hypersaline Seawater Isolate from the South Coast of Sonora, Mexico.</title>
        <authorList>
            <person name="Sanchez-Diaz R."/>
            <person name="Molina-Garza Z.J."/>
            <person name="Cruz-Suarez L.E."/>
            <person name="Selvin J."/>
            <person name="Kiran G.S."/>
            <person name="Ibarra-Gamez J.C."/>
            <person name="Gomez-Gil B."/>
            <person name="Galaviz-Silva L."/>
        </authorList>
    </citation>
    <scope>NUCLEOTIDE SEQUENCE [LARGE SCALE GENOMIC DNA]</scope>
    <source>
        <strain evidence="4">36Y_RITHPW</strain>
    </source>
</reference>
<protein>
    <submittedName>
        <fullName evidence="3">Glucosaminidase</fullName>
    </submittedName>
</protein>
<dbReference type="Gene3D" id="1.10.530.10">
    <property type="match status" value="1"/>
</dbReference>
<dbReference type="Pfam" id="PF01832">
    <property type="entry name" value="Glucosaminidase"/>
    <property type="match status" value="1"/>
</dbReference>
<dbReference type="InterPro" id="IPR002901">
    <property type="entry name" value="MGlyc_endo_b_GlcNAc-like_dom"/>
</dbReference>
<feature type="transmembrane region" description="Helical" evidence="1">
    <location>
        <begin position="5"/>
        <end position="23"/>
    </location>
</feature>
<evidence type="ECO:0000313" key="4">
    <source>
        <dbReference type="Proteomes" id="UP000228621"/>
    </source>
</evidence>
<dbReference type="Proteomes" id="UP000228621">
    <property type="component" value="Unassembled WGS sequence"/>
</dbReference>
<evidence type="ECO:0000259" key="2">
    <source>
        <dbReference type="Pfam" id="PF01832"/>
    </source>
</evidence>
<dbReference type="PANTHER" id="PTHR40572:SF1">
    <property type="entry name" value="PROTEIN BAX"/>
    <property type="match status" value="1"/>
</dbReference>
<evidence type="ECO:0000313" key="3">
    <source>
        <dbReference type="EMBL" id="PCK31853.1"/>
    </source>
</evidence>
<accession>A0A2A5JQX8</accession>
<feature type="domain" description="Mannosyl-glycoprotein endo-beta-N-acetylglucosamidase-like" evidence="2">
    <location>
        <begin position="134"/>
        <end position="266"/>
    </location>
</feature>
<dbReference type="PANTHER" id="PTHR40572">
    <property type="entry name" value="PROTEIN BAX"/>
    <property type="match status" value="1"/>
</dbReference>
<dbReference type="EMBL" id="NKHF01000043">
    <property type="protein sequence ID" value="PCK31853.1"/>
    <property type="molecule type" value="Genomic_DNA"/>
</dbReference>
<keyword evidence="1" id="KW-1133">Transmembrane helix</keyword>
<sequence>MQAKLIKIIVALVTIWALIYPFIQDETTPISVVDKEEEETQVAPRVPEKPLHNVKLPDFSSFSDVKEKKKAFFDFIKPHVEAENKLILEQRATLDIALMMLQFDETLTRKQTEKIGVIFAKYGLKEQAIDEASLKQALRRVDIIPKELALMQAANESAWGTSRFARIGLNFFGQWCYTKGCGMVPRRRADAADHEVRAFQSVRAAVKSYFRNINTHDAYRELRSVRANLRAQKAPIEATALTAGLLNYSERGEDYITELNDMIRHNRAYFDEE</sequence>
<dbReference type="GO" id="GO:0004040">
    <property type="term" value="F:amidase activity"/>
    <property type="evidence" value="ECO:0007669"/>
    <property type="project" value="InterPro"/>
</dbReference>
<name>A0A2A5JQX8_PSEO7</name>
<dbReference type="AlphaFoldDB" id="A0A2A5JQX8"/>
<proteinExistence type="predicted"/>
<keyword evidence="1" id="KW-0472">Membrane</keyword>
<dbReference type="RefSeq" id="WP_099641961.1">
    <property type="nucleotide sequence ID" value="NZ_JAQPZX010000035.1"/>
</dbReference>